<sequence>MKSPEQMGKPTEEPKERPIPPESYDEAKWIELKRSGLLPFAINQGKKMGVPQEEIDRFAEDFIARETKNKNYDLVYKLRKNMGIGTEEDIRIAGEQLYKFFLKNGQSDSIVDLAEEVYGKDSEEWRHANEMNKAKKEEKDENEDEEQELKADIYRDATFADLFEAIDAIEEDIGLGELHFEEELWDNFNSEVAEKILAFRDVQEKEAANTKVLDFFKKYGYSQNDITVFLPIEFKRKQNKK</sequence>
<dbReference type="EMBL" id="MFQS01000001">
    <property type="protein sequence ID" value="OGH84126.1"/>
    <property type="molecule type" value="Genomic_DNA"/>
</dbReference>
<feature type="compositionally biased region" description="Basic and acidic residues" evidence="1">
    <location>
        <begin position="10"/>
        <end position="24"/>
    </location>
</feature>
<accession>A0A1F6NJA3</accession>
<evidence type="ECO:0000313" key="2">
    <source>
        <dbReference type="EMBL" id="OGH84126.1"/>
    </source>
</evidence>
<protein>
    <submittedName>
        <fullName evidence="2">Uncharacterized protein</fullName>
    </submittedName>
</protein>
<gene>
    <name evidence="2" type="ORF">A2373_02705</name>
</gene>
<feature type="region of interest" description="Disordered" evidence="1">
    <location>
        <begin position="1"/>
        <end position="24"/>
    </location>
</feature>
<comment type="caution">
    <text evidence="2">The sequence shown here is derived from an EMBL/GenBank/DDBJ whole genome shotgun (WGS) entry which is preliminary data.</text>
</comment>
<organism evidence="2 3">
    <name type="scientific">Candidatus Magasanikbacteria bacterium RIFOXYB1_FULL_40_15</name>
    <dbReference type="NCBI Taxonomy" id="1798697"/>
    <lineage>
        <taxon>Bacteria</taxon>
        <taxon>Candidatus Magasanikiibacteriota</taxon>
    </lineage>
</organism>
<reference evidence="2 3" key="1">
    <citation type="journal article" date="2016" name="Nat. Commun.">
        <title>Thousands of microbial genomes shed light on interconnected biogeochemical processes in an aquifer system.</title>
        <authorList>
            <person name="Anantharaman K."/>
            <person name="Brown C.T."/>
            <person name="Hug L.A."/>
            <person name="Sharon I."/>
            <person name="Castelle C.J."/>
            <person name="Probst A.J."/>
            <person name="Thomas B.C."/>
            <person name="Singh A."/>
            <person name="Wilkins M.J."/>
            <person name="Karaoz U."/>
            <person name="Brodie E.L."/>
            <person name="Williams K.H."/>
            <person name="Hubbard S.S."/>
            <person name="Banfield J.F."/>
        </authorList>
    </citation>
    <scope>NUCLEOTIDE SEQUENCE [LARGE SCALE GENOMIC DNA]</scope>
</reference>
<name>A0A1F6NJA3_9BACT</name>
<dbReference type="Proteomes" id="UP000176300">
    <property type="component" value="Unassembled WGS sequence"/>
</dbReference>
<dbReference type="AlphaFoldDB" id="A0A1F6NJA3"/>
<evidence type="ECO:0000313" key="3">
    <source>
        <dbReference type="Proteomes" id="UP000176300"/>
    </source>
</evidence>
<evidence type="ECO:0000256" key="1">
    <source>
        <dbReference type="SAM" id="MobiDB-lite"/>
    </source>
</evidence>
<dbReference type="STRING" id="1798697.A2373_02705"/>
<proteinExistence type="predicted"/>